<keyword evidence="2" id="KW-1185">Reference proteome</keyword>
<reference evidence="1 2" key="1">
    <citation type="submission" date="2020-10" db="EMBL/GenBank/DDBJ databases">
        <title>Identification of Nocardia species via Next-generation sequencing and recognition of intraspecies genetic diversity.</title>
        <authorList>
            <person name="Li P."/>
            <person name="Li P."/>
            <person name="Lu B."/>
        </authorList>
    </citation>
    <scope>NUCLEOTIDE SEQUENCE [LARGE SCALE GENOMIC DNA]</scope>
    <source>
        <strain evidence="1 2">BJ06-0143</strain>
    </source>
</reference>
<evidence type="ECO:0008006" key="3">
    <source>
        <dbReference type="Google" id="ProtNLM"/>
    </source>
</evidence>
<dbReference type="RefSeq" id="WP_195004963.1">
    <property type="nucleotide sequence ID" value="NZ_JADLQN010000010.1"/>
</dbReference>
<organism evidence="1 2">
    <name type="scientific">Nocardia higoensis</name>
    <dbReference type="NCBI Taxonomy" id="228599"/>
    <lineage>
        <taxon>Bacteria</taxon>
        <taxon>Bacillati</taxon>
        <taxon>Actinomycetota</taxon>
        <taxon>Actinomycetes</taxon>
        <taxon>Mycobacteriales</taxon>
        <taxon>Nocardiaceae</taxon>
        <taxon>Nocardia</taxon>
    </lineage>
</organism>
<protein>
    <recommendedName>
        <fullName evidence="3">Transposase</fullName>
    </recommendedName>
</protein>
<gene>
    <name evidence="1" type="ORF">IU449_26875</name>
</gene>
<evidence type="ECO:0000313" key="1">
    <source>
        <dbReference type="EMBL" id="MBF6358124.1"/>
    </source>
</evidence>
<evidence type="ECO:0000313" key="2">
    <source>
        <dbReference type="Proteomes" id="UP000707731"/>
    </source>
</evidence>
<sequence length="152" mass="17526">MTTPAHLSGDEYMELLQRRADEWLASCSTIKPKFPPLLEWFIQDGDEDLVDPAILAPPEPQPKPERQPRYYRPASYWRERVTRLEAQRAALTEPLIPDRAAAGGVALGPRRTARVQQREDARLRRYVELDKKLRHAERMLWKAEARENGAAA</sequence>
<accession>A0ABS0DM46</accession>
<dbReference type="EMBL" id="JADLQN010000010">
    <property type="protein sequence ID" value="MBF6358124.1"/>
    <property type="molecule type" value="Genomic_DNA"/>
</dbReference>
<dbReference type="Proteomes" id="UP000707731">
    <property type="component" value="Unassembled WGS sequence"/>
</dbReference>
<proteinExistence type="predicted"/>
<name>A0ABS0DM46_9NOCA</name>
<comment type="caution">
    <text evidence="1">The sequence shown here is derived from an EMBL/GenBank/DDBJ whole genome shotgun (WGS) entry which is preliminary data.</text>
</comment>